<dbReference type="SUPFAM" id="SSF53720">
    <property type="entry name" value="ALDH-like"/>
    <property type="match status" value="1"/>
</dbReference>
<dbReference type="PANTHER" id="PTHR43217">
    <property type="entry name" value="SUCCINATE SEMIALDEHYDE DEHYDROGENASE [NAD(P)+] SAD"/>
    <property type="match status" value="1"/>
</dbReference>
<dbReference type="PANTHER" id="PTHR43217:SF2">
    <property type="entry name" value="SUCCINATE-SEMIALDEHYDE DEHYDROGENASE [NADP(+)]"/>
    <property type="match status" value="1"/>
</dbReference>
<keyword evidence="1" id="KW-0560">Oxidoreductase</keyword>
<dbReference type="GO" id="GO:0004777">
    <property type="term" value="F:succinate-semialdehyde dehydrogenase (NAD+) activity"/>
    <property type="evidence" value="ECO:0007669"/>
    <property type="project" value="TreeGrafter"/>
</dbReference>
<feature type="domain" description="Aldehyde dehydrogenase" evidence="2">
    <location>
        <begin position="3"/>
        <end position="449"/>
    </location>
</feature>
<dbReference type="Proteomes" id="UP000183315">
    <property type="component" value="Unassembled WGS sequence"/>
</dbReference>
<proteinExistence type="predicted"/>
<gene>
    <name evidence="3" type="ORF">SAMN05421637_1424</name>
</gene>
<dbReference type="Gene3D" id="3.40.309.10">
    <property type="entry name" value="Aldehyde Dehydrogenase, Chain A, domain 2"/>
    <property type="match status" value="1"/>
</dbReference>
<keyword evidence="4" id="KW-1185">Reference proteome</keyword>
<evidence type="ECO:0000313" key="4">
    <source>
        <dbReference type="Proteomes" id="UP000183315"/>
    </source>
</evidence>
<dbReference type="InterPro" id="IPR016161">
    <property type="entry name" value="Ald_DH/histidinol_DH"/>
</dbReference>
<dbReference type="InterPro" id="IPR047110">
    <property type="entry name" value="GABD/Sad-like"/>
</dbReference>
<dbReference type="RefSeq" id="WP_342341831.1">
    <property type="nucleotide sequence ID" value="NZ_BBLU01000008.1"/>
</dbReference>
<dbReference type="Pfam" id="PF00171">
    <property type="entry name" value="Aldedh"/>
    <property type="match status" value="1"/>
</dbReference>
<evidence type="ECO:0000256" key="1">
    <source>
        <dbReference type="ARBA" id="ARBA00023002"/>
    </source>
</evidence>
<protein>
    <submittedName>
        <fullName evidence="3">Succinate-semialdehyde dehydrogenase / glutarate-semialdehyde dehydrogenase</fullName>
    </submittedName>
</protein>
<dbReference type="EMBL" id="FNZI01000003">
    <property type="protein sequence ID" value="SEJ32601.1"/>
    <property type="molecule type" value="Genomic_DNA"/>
</dbReference>
<dbReference type="Gene3D" id="3.40.605.10">
    <property type="entry name" value="Aldehyde Dehydrogenase, Chain A, domain 1"/>
    <property type="match status" value="1"/>
</dbReference>
<evidence type="ECO:0000259" key="2">
    <source>
        <dbReference type="Pfam" id="PF00171"/>
    </source>
</evidence>
<name>A0A1H6XU96_9MICO</name>
<dbReference type="InterPro" id="IPR016163">
    <property type="entry name" value="Ald_DH_C"/>
</dbReference>
<dbReference type="InterPro" id="IPR016162">
    <property type="entry name" value="Ald_DH_N"/>
</dbReference>
<dbReference type="AlphaFoldDB" id="A0A1H6XU96"/>
<evidence type="ECO:0000313" key="3">
    <source>
        <dbReference type="EMBL" id="SEJ32601.1"/>
    </source>
</evidence>
<dbReference type="eggNOG" id="COG1012">
    <property type="taxonomic scope" value="Bacteria"/>
</dbReference>
<accession>A0A1H6XU96</accession>
<sequence>MAFTVVDPVAGTRLAEYPTMTADEVAAVVERADLAFRSWSRGASPGERAAPLARAAELLREHRDELADIAVREMGKRRDEAAMEVDWAVGHFAWAAENVDMLTADLPLQSEPGLRLVLRPAPLGAVLAIIPWNFPYLNVARIVAPNIAVGNTIMVKPAPQCPESAAAVERLLHEAGLPDGACTTLYAEVDQIPAVIADRRVVGVSVTGSRRAGRSVAETAGRHLTRVSLELGGSDPFLALSTHDMVGLVEQAFWMRNFNSGQVCSAAKRFIVMDDLYDEFLAGLVARMRACVTGVPDAEGVEVCGLSSQVAAERLEAQVDRAVEQGARVLCGGRRDGTFYEPTVLVDVAPGTEAYEEELFGPVAVVHRVGDEEAAIALANDTPYGLGARVFTTDPAQGERVADLLEAGMVAVNANVGGGPYIPFGGIKESGAGRIGGVVGTHEFVNLKVLTIAS</sequence>
<dbReference type="STRING" id="1043493.SAMN05421637_1424"/>
<reference evidence="4" key="1">
    <citation type="submission" date="2016-10" db="EMBL/GenBank/DDBJ databases">
        <authorList>
            <person name="Varghese N."/>
        </authorList>
    </citation>
    <scope>NUCLEOTIDE SEQUENCE [LARGE SCALE GENOMIC DNA]</scope>
    <source>
        <strain evidence="4">DSM 24868</strain>
    </source>
</reference>
<dbReference type="InterPro" id="IPR015590">
    <property type="entry name" value="Aldehyde_DH_dom"/>
</dbReference>
<organism evidence="3 4">
    <name type="scientific">Demequina mangrovi</name>
    <dbReference type="NCBI Taxonomy" id="1043493"/>
    <lineage>
        <taxon>Bacteria</taxon>
        <taxon>Bacillati</taxon>
        <taxon>Actinomycetota</taxon>
        <taxon>Actinomycetes</taxon>
        <taxon>Micrococcales</taxon>
        <taxon>Demequinaceae</taxon>
        <taxon>Demequina</taxon>
    </lineage>
</organism>